<dbReference type="OrthoDB" id="47699at2759"/>
<feature type="region of interest" description="Disordered" evidence="5">
    <location>
        <begin position="181"/>
        <end position="246"/>
    </location>
</feature>
<dbReference type="SMART" id="SM00415">
    <property type="entry name" value="HSF"/>
    <property type="match status" value="1"/>
</dbReference>
<dbReference type="Proteomes" id="UP001153069">
    <property type="component" value="Unassembled WGS sequence"/>
</dbReference>
<dbReference type="Gene3D" id="1.10.10.10">
    <property type="entry name" value="Winged helix-like DNA-binding domain superfamily/Winged helix DNA-binding domain"/>
    <property type="match status" value="1"/>
</dbReference>
<dbReference type="PANTHER" id="PTHR10015">
    <property type="entry name" value="HEAT SHOCK TRANSCRIPTION FACTOR"/>
    <property type="match status" value="1"/>
</dbReference>
<dbReference type="EMBL" id="CAICTM010000806">
    <property type="protein sequence ID" value="CAB9516782.1"/>
    <property type="molecule type" value="Genomic_DNA"/>
</dbReference>
<sequence>MSSEQKPTGDSPVGGLCHLVEAATALSKLVEASGKRSEKAEQPVQPAEQTAALAAERTASISDDDEDKKNGVRCNKREIFPQRLLAILNDSSLSDTCTWLPGGRSFVIVRPDVFTEKVLPKYLPPVDARGSTKYPSFTRKLNRWGFRQITRGPDTGAFHHPLFRRDEPHLCLQMVCQRSRDRRSSGSAKQAMGAAPTLQAPQKPAPATEPQTLALPARTASVVSSDDSSSTSESTRSMASSSSASTHVTLMKVATPTVAAVATNAILKPAVMPQQAPFVSKDETLVQDALRQSVENERIRAAKAMLYHSYMQALGGR</sequence>
<dbReference type="GO" id="GO:0005634">
    <property type="term" value="C:nucleus"/>
    <property type="evidence" value="ECO:0007669"/>
    <property type="project" value="UniProtKB-SubCell"/>
</dbReference>
<accession>A0A9N8E917</accession>
<dbReference type="GO" id="GO:0003700">
    <property type="term" value="F:DNA-binding transcription factor activity"/>
    <property type="evidence" value="ECO:0007669"/>
    <property type="project" value="InterPro"/>
</dbReference>
<name>A0A9N8E917_9STRA</name>
<dbReference type="SUPFAM" id="SSF46785">
    <property type="entry name" value="Winged helix' DNA-binding domain"/>
    <property type="match status" value="1"/>
</dbReference>
<evidence type="ECO:0000256" key="3">
    <source>
        <dbReference type="ARBA" id="ARBA00023242"/>
    </source>
</evidence>
<evidence type="ECO:0000256" key="4">
    <source>
        <dbReference type="RuleBase" id="RU004020"/>
    </source>
</evidence>
<organism evidence="7 8">
    <name type="scientific">Seminavis robusta</name>
    <dbReference type="NCBI Taxonomy" id="568900"/>
    <lineage>
        <taxon>Eukaryota</taxon>
        <taxon>Sar</taxon>
        <taxon>Stramenopiles</taxon>
        <taxon>Ochrophyta</taxon>
        <taxon>Bacillariophyta</taxon>
        <taxon>Bacillariophyceae</taxon>
        <taxon>Bacillariophycidae</taxon>
        <taxon>Naviculales</taxon>
        <taxon>Naviculaceae</taxon>
        <taxon>Seminavis</taxon>
    </lineage>
</organism>
<feature type="compositionally biased region" description="Low complexity" evidence="5">
    <location>
        <begin position="217"/>
        <end position="246"/>
    </location>
</feature>
<dbReference type="AlphaFoldDB" id="A0A9N8E917"/>
<feature type="domain" description="HSF-type DNA-binding" evidence="6">
    <location>
        <begin position="76"/>
        <end position="177"/>
    </location>
</feature>
<dbReference type="FunFam" id="1.10.10.10:FF:000479">
    <property type="entry name" value="Predicted protein"/>
    <property type="match status" value="1"/>
</dbReference>
<evidence type="ECO:0000313" key="7">
    <source>
        <dbReference type="EMBL" id="CAB9516782.1"/>
    </source>
</evidence>
<protein>
    <submittedName>
        <fullName evidence="7">Heat stress transcription factor</fullName>
    </submittedName>
</protein>
<comment type="similarity">
    <text evidence="4">Belongs to the HSF family.</text>
</comment>
<keyword evidence="3" id="KW-0539">Nucleus</keyword>
<dbReference type="InterPro" id="IPR000232">
    <property type="entry name" value="HSF_DNA-bd"/>
</dbReference>
<proteinExistence type="inferred from homology"/>
<keyword evidence="2" id="KW-0238">DNA-binding</keyword>
<dbReference type="InterPro" id="IPR036390">
    <property type="entry name" value="WH_DNA-bd_sf"/>
</dbReference>
<dbReference type="GO" id="GO:0043565">
    <property type="term" value="F:sequence-specific DNA binding"/>
    <property type="evidence" value="ECO:0007669"/>
    <property type="project" value="InterPro"/>
</dbReference>
<evidence type="ECO:0000256" key="2">
    <source>
        <dbReference type="ARBA" id="ARBA00023125"/>
    </source>
</evidence>
<dbReference type="PANTHER" id="PTHR10015:SF206">
    <property type="entry name" value="HSF-TYPE DNA-BINDING DOMAIN-CONTAINING PROTEIN"/>
    <property type="match status" value="1"/>
</dbReference>
<keyword evidence="8" id="KW-1185">Reference proteome</keyword>
<dbReference type="InterPro" id="IPR036388">
    <property type="entry name" value="WH-like_DNA-bd_sf"/>
</dbReference>
<comment type="subcellular location">
    <subcellularLocation>
        <location evidence="1">Nucleus</location>
    </subcellularLocation>
</comment>
<evidence type="ECO:0000313" key="8">
    <source>
        <dbReference type="Proteomes" id="UP001153069"/>
    </source>
</evidence>
<feature type="region of interest" description="Disordered" evidence="5">
    <location>
        <begin position="32"/>
        <end position="70"/>
    </location>
</feature>
<evidence type="ECO:0000256" key="1">
    <source>
        <dbReference type="ARBA" id="ARBA00004123"/>
    </source>
</evidence>
<reference evidence="7" key="1">
    <citation type="submission" date="2020-06" db="EMBL/GenBank/DDBJ databases">
        <authorList>
            <consortium name="Plant Systems Biology data submission"/>
        </authorList>
    </citation>
    <scope>NUCLEOTIDE SEQUENCE</scope>
    <source>
        <strain evidence="7">D6</strain>
    </source>
</reference>
<dbReference type="Pfam" id="PF00447">
    <property type="entry name" value="HSF_DNA-bind"/>
    <property type="match status" value="1"/>
</dbReference>
<evidence type="ECO:0000259" key="6">
    <source>
        <dbReference type="SMART" id="SM00415"/>
    </source>
</evidence>
<gene>
    <name evidence="7" type="ORF">SEMRO_807_G205210.1</name>
</gene>
<comment type="caution">
    <text evidence="7">The sequence shown here is derived from an EMBL/GenBank/DDBJ whole genome shotgun (WGS) entry which is preliminary data.</text>
</comment>
<evidence type="ECO:0000256" key="5">
    <source>
        <dbReference type="SAM" id="MobiDB-lite"/>
    </source>
</evidence>